<comment type="similarity">
    <text evidence="2">Belongs to the FAD-dependent oxidoreductase family.</text>
</comment>
<dbReference type="PANTHER" id="PTHR43557">
    <property type="entry name" value="APOPTOSIS-INDUCING FACTOR 1"/>
    <property type="match status" value="1"/>
</dbReference>
<accession>A0A834R7S6</accession>
<comment type="cofactor">
    <cofactor evidence="1">
        <name>FAD</name>
        <dbReference type="ChEBI" id="CHEBI:57692"/>
    </cofactor>
</comment>
<gene>
    <name evidence="11" type="ORF">SSS_6072</name>
</gene>
<evidence type="ECO:0000313" key="13">
    <source>
        <dbReference type="Proteomes" id="UP000070412"/>
    </source>
</evidence>
<feature type="domain" description="Rieske" evidence="10">
    <location>
        <begin position="9"/>
        <end position="105"/>
    </location>
</feature>
<keyword evidence="6" id="KW-0274">FAD</keyword>
<reference evidence="13" key="1">
    <citation type="journal article" date="2020" name="PLoS Negl. Trop. Dis.">
        <title>High-quality nuclear genome for Sarcoptes scabiei-A critical resource for a neglected parasite.</title>
        <authorList>
            <person name="Korhonen P.K."/>
            <person name="Gasser R.B."/>
            <person name="Ma G."/>
            <person name="Wang T."/>
            <person name="Stroehlein A.J."/>
            <person name="Young N.D."/>
            <person name="Ang C.S."/>
            <person name="Fernando D.D."/>
            <person name="Lu H.C."/>
            <person name="Taylor S."/>
            <person name="Reynolds S.L."/>
            <person name="Mofiz E."/>
            <person name="Najaraj S.H."/>
            <person name="Gowda H."/>
            <person name="Madugundu A."/>
            <person name="Renuse S."/>
            <person name="Holt D."/>
            <person name="Pandey A."/>
            <person name="Papenfuss A.T."/>
            <person name="Fischer K."/>
        </authorList>
    </citation>
    <scope>NUCLEOTIDE SEQUENCE [LARGE SCALE GENOMIC DNA]</scope>
</reference>
<dbReference type="GO" id="GO:0016651">
    <property type="term" value="F:oxidoreductase activity, acting on NAD(P)H"/>
    <property type="evidence" value="ECO:0007669"/>
    <property type="project" value="TreeGrafter"/>
</dbReference>
<dbReference type="OMA" id="RNAQDQG"/>
<evidence type="ECO:0000256" key="1">
    <source>
        <dbReference type="ARBA" id="ARBA00001974"/>
    </source>
</evidence>
<sequence length="535" mass="60752">MSDSRFQEKLICRLDEISLNQTKVVLVNDVKICVYRQSSDEILAFGNECSHFGAPLNSGLIHNDYVVCPWHAACFSIRTGDIEEFPGCDNIPVFKTIIKDGKVYVLLSEDNLRKTMTKSLFRRNISKKDVFLIIGGGPASFQCAETLRQEGFIGRIVMVTNEDVSPYDRTKLTKLSTIKIENIVLRNEDYYKRAQIETLYKTTCFKIDFESKIAYFDDCSNLYYDKLFLGTGSRPRKYDEILDGLENVFYIRTYKNSNDVVLLAKDKNIVLIGSSFIVVEMAGVLLKIAKSVKIISRSEVPFAKSLGKQFGTAIKKFLISKNIEFIFITEKLDFTIENRNLTKIKSNNLDFPVDLCVIGIGSLPNSEFLKDTEIKLKNSFVEVDENFQTSVNDVYAGGDLVVFPNKELFGDQLKNIAHWQVAQSHGRAAALHMIGKKIRSLSVPFFWSLFLGKGIKFAGCIDDVENCLVIGDIENLCFAVYYFNDQNYAIGIATMMSEPMAPGFATLLRENIRLTKEDLKNNGNLWFKEHFLNFN</sequence>
<dbReference type="Gene3D" id="2.102.10.10">
    <property type="entry name" value="Rieske [2Fe-2S] iron-sulphur domain"/>
    <property type="match status" value="1"/>
</dbReference>
<evidence type="ECO:0000313" key="11">
    <source>
        <dbReference type="EMBL" id="KAF7488948.1"/>
    </source>
</evidence>
<dbReference type="GO" id="GO:0051537">
    <property type="term" value="F:2 iron, 2 sulfur cluster binding"/>
    <property type="evidence" value="ECO:0007669"/>
    <property type="project" value="UniProtKB-KW"/>
</dbReference>
<evidence type="ECO:0000256" key="9">
    <source>
        <dbReference type="ARBA" id="ARBA00023014"/>
    </source>
</evidence>
<dbReference type="InterPro" id="IPR023753">
    <property type="entry name" value="FAD/NAD-binding_dom"/>
</dbReference>
<dbReference type="InterPro" id="IPR050446">
    <property type="entry name" value="FAD-oxidoreductase/Apoptosis"/>
</dbReference>
<evidence type="ECO:0000256" key="8">
    <source>
        <dbReference type="ARBA" id="ARBA00023004"/>
    </source>
</evidence>
<organism evidence="11">
    <name type="scientific">Sarcoptes scabiei</name>
    <name type="common">Itch mite</name>
    <name type="synonym">Acarus scabiei</name>
    <dbReference type="NCBI Taxonomy" id="52283"/>
    <lineage>
        <taxon>Eukaryota</taxon>
        <taxon>Metazoa</taxon>
        <taxon>Ecdysozoa</taxon>
        <taxon>Arthropoda</taxon>
        <taxon>Chelicerata</taxon>
        <taxon>Arachnida</taxon>
        <taxon>Acari</taxon>
        <taxon>Acariformes</taxon>
        <taxon>Sarcoptiformes</taxon>
        <taxon>Astigmata</taxon>
        <taxon>Psoroptidia</taxon>
        <taxon>Sarcoptoidea</taxon>
        <taxon>Sarcoptidae</taxon>
        <taxon>Sarcoptinae</taxon>
        <taxon>Sarcoptes</taxon>
    </lineage>
</organism>
<evidence type="ECO:0000256" key="2">
    <source>
        <dbReference type="ARBA" id="ARBA00006442"/>
    </source>
</evidence>
<dbReference type="EnsemblMetazoa" id="SSS_6072s_mrna">
    <property type="protein sequence ID" value="KAF7488948.1"/>
    <property type="gene ID" value="SSS_6072"/>
</dbReference>
<protein>
    <submittedName>
        <fullName evidence="11">Apoptosis-inducing factor 3</fullName>
    </submittedName>
</protein>
<keyword evidence="13" id="KW-1185">Reference proteome</keyword>
<keyword evidence="4" id="KW-0001">2Fe-2S</keyword>
<dbReference type="AlphaFoldDB" id="A0A834R7S6"/>
<keyword evidence="7" id="KW-0560">Oxidoreductase</keyword>
<evidence type="ECO:0000256" key="4">
    <source>
        <dbReference type="ARBA" id="ARBA00022714"/>
    </source>
</evidence>
<evidence type="ECO:0000259" key="10">
    <source>
        <dbReference type="PROSITE" id="PS51296"/>
    </source>
</evidence>
<dbReference type="SUPFAM" id="SSF51905">
    <property type="entry name" value="FAD/NAD(P)-binding domain"/>
    <property type="match status" value="2"/>
</dbReference>
<dbReference type="EMBL" id="WVUK01000065">
    <property type="protein sequence ID" value="KAF7488948.1"/>
    <property type="molecule type" value="Genomic_DNA"/>
</dbReference>
<dbReference type="GO" id="GO:0005737">
    <property type="term" value="C:cytoplasm"/>
    <property type="evidence" value="ECO:0007669"/>
    <property type="project" value="TreeGrafter"/>
</dbReference>
<dbReference type="PRINTS" id="PR00469">
    <property type="entry name" value="PNDRDTASEII"/>
</dbReference>
<dbReference type="GO" id="GO:0046872">
    <property type="term" value="F:metal ion binding"/>
    <property type="evidence" value="ECO:0007669"/>
    <property type="project" value="UniProtKB-KW"/>
</dbReference>
<proteinExistence type="inferred from homology"/>
<name>A0A834R7S6_SARSC</name>
<dbReference type="InterPro" id="IPR036188">
    <property type="entry name" value="FAD/NAD-bd_sf"/>
</dbReference>
<evidence type="ECO:0000256" key="6">
    <source>
        <dbReference type="ARBA" id="ARBA00022827"/>
    </source>
</evidence>
<dbReference type="Gene3D" id="3.30.390.30">
    <property type="match status" value="1"/>
</dbReference>
<dbReference type="PROSITE" id="PS51296">
    <property type="entry name" value="RIESKE"/>
    <property type="match status" value="1"/>
</dbReference>
<dbReference type="SUPFAM" id="SSF55424">
    <property type="entry name" value="FAD/NAD-linked reductases, dimerisation (C-terminal) domain"/>
    <property type="match status" value="1"/>
</dbReference>
<evidence type="ECO:0000256" key="3">
    <source>
        <dbReference type="ARBA" id="ARBA00022630"/>
    </source>
</evidence>
<keyword evidence="8" id="KW-0408">Iron</keyword>
<dbReference type="Gene3D" id="3.50.50.60">
    <property type="entry name" value="FAD/NAD(P)-binding domain"/>
    <property type="match status" value="2"/>
</dbReference>
<evidence type="ECO:0000313" key="12">
    <source>
        <dbReference type="EnsemblMetazoa" id="KAF7488948.1"/>
    </source>
</evidence>
<dbReference type="Proteomes" id="UP000070412">
    <property type="component" value="Unassembled WGS sequence"/>
</dbReference>
<reference evidence="11" key="2">
    <citation type="submission" date="2020-01" db="EMBL/GenBank/DDBJ databases">
        <authorList>
            <person name="Korhonen P.K.K."/>
            <person name="Guangxu M.G."/>
            <person name="Wang T.W."/>
            <person name="Stroehlein A.J.S."/>
            <person name="Young N.D."/>
            <person name="Ang C.-S.A."/>
            <person name="Fernando D.W.F."/>
            <person name="Lu H.L."/>
            <person name="Taylor S.T."/>
            <person name="Ehtesham M.E.M."/>
            <person name="Najaraj S.H.N."/>
            <person name="Harsha G.H.G."/>
            <person name="Madugundu A.M."/>
            <person name="Renuse S.R."/>
            <person name="Holt D.H."/>
            <person name="Pandey A.P."/>
            <person name="Papenfuss A.P."/>
            <person name="Gasser R.B.G."/>
            <person name="Fischer K.F."/>
        </authorList>
    </citation>
    <scope>NUCLEOTIDE SEQUENCE</scope>
    <source>
        <strain evidence="11">SSS_KF_BRIS2020</strain>
    </source>
</reference>
<dbReference type="InterPro" id="IPR036922">
    <property type="entry name" value="Rieske_2Fe-2S_sf"/>
</dbReference>
<dbReference type="PANTHER" id="PTHR43557:SF2">
    <property type="entry name" value="RIESKE DOMAIN-CONTAINING PROTEIN-RELATED"/>
    <property type="match status" value="1"/>
</dbReference>
<dbReference type="OrthoDB" id="432169at2759"/>
<dbReference type="InterPro" id="IPR016156">
    <property type="entry name" value="FAD/NAD-linked_Rdtase_dimer_sf"/>
</dbReference>
<dbReference type="Pfam" id="PF07992">
    <property type="entry name" value="Pyr_redox_2"/>
    <property type="match status" value="1"/>
</dbReference>
<keyword evidence="5" id="KW-0479">Metal-binding</keyword>
<dbReference type="PRINTS" id="PR00368">
    <property type="entry name" value="FADPNR"/>
</dbReference>
<dbReference type="SUPFAM" id="SSF50022">
    <property type="entry name" value="ISP domain"/>
    <property type="match status" value="1"/>
</dbReference>
<keyword evidence="3" id="KW-0285">Flavoprotein</keyword>
<dbReference type="InterPro" id="IPR017941">
    <property type="entry name" value="Rieske_2Fe-2S"/>
</dbReference>
<reference evidence="12" key="3">
    <citation type="submission" date="2022-06" db="UniProtKB">
        <authorList>
            <consortium name="EnsemblMetazoa"/>
        </authorList>
    </citation>
    <scope>IDENTIFICATION</scope>
</reference>
<keyword evidence="9" id="KW-0411">Iron-sulfur</keyword>
<evidence type="ECO:0000256" key="5">
    <source>
        <dbReference type="ARBA" id="ARBA00022723"/>
    </source>
</evidence>
<evidence type="ECO:0000256" key="7">
    <source>
        <dbReference type="ARBA" id="ARBA00023002"/>
    </source>
</evidence>
<dbReference type="Pfam" id="PF00355">
    <property type="entry name" value="Rieske"/>
    <property type="match status" value="1"/>
</dbReference>